<dbReference type="NCBIfam" id="TIGR02595">
    <property type="entry name" value="PEP_CTERM"/>
    <property type="match status" value="1"/>
</dbReference>
<dbReference type="InterPro" id="IPR013424">
    <property type="entry name" value="Ice-binding_C"/>
</dbReference>
<evidence type="ECO:0000313" key="4">
    <source>
        <dbReference type="Proteomes" id="UP000011864"/>
    </source>
</evidence>
<protein>
    <recommendedName>
        <fullName evidence="2">Ice-binding protein C-terminal domain-containing protein</fullName>
    </recommendedName>
</protein>
<proteinExistence type="predicted"/>
<sequence>MNSQYLRTMTLSIIIMLGGIASSANAQEAPDTSCELGCVTLLGSNEKVSITEVQRDWGVEYEVNVLDEALTITAFGVTNIENDYQTYNKVETWSDRYLSENEWNEGFGFTYLGNQVSTNDLGVFEDLFGLTENYVAFFFKKELADSGVVNFNNPGNNFYLFSAEVASELAAFNGTNVVSQSVTNDVPEPSTLAVFALGLMGLVSRHFKK</sequence>
<name>K7AXL7_9ALTE</name>
<feature type="signal peptide" evidence="1">
    <location>
        <begin position="1"/>
        <end position="26"/>
    </location>
</feature>
<organism evidence="3 4">
    <name type="scientific">Paraglaciecola psychrophila 170</name>
    <dbReference type="NCBI Taxonomy" id="1129794"/>
    <lineage>
        <taxon>Bacteria</taxon>
        <taxon>Pseudomonadati</taxon>
        <taxon>Pseudomonadota</taxon>
        <taxon>Gammaproteobacteria</taxon>
        <taxon>Alteromonadales</taxon>
        <taxon>Alteromonadaceae</taxon>
        <taxon>Paraglaciecola</taxon>
    </lineage>
</organism>
<dbReference type="OrthoDB" id="6228933at2"/>
<dbReference type="Pfam" id="PF07589">
    <property type="entry name" value="PEP-CTERM"/>
    <property type="match status" value="1"/>
</dbReference>
<evidence type="ECO:0000313" key="3">
    <source>
        <dbReference type="EMBL" id="AGH46793.1"/>
    </source>
</evidence>
<feature type="chain" id="PRO_5003899294" description="Ice-binding protein C-terminal domain-containing protein" evidence="1">
    <location>
        <begin position="27"/>
        <end position="209"/>
    </location>
</feature>
<keyword evidence="4" id="KW-1185">Reference proteome</keyword>
<reference evidence="3 4" key="1">
    <citation type="journal article" date="2013" name="Genome Announc.">
        <title>Complete Genome Sequence of Glaciecola psychrophila Strain 170T.</title>
        <authorList>
            <person name="Yin J."/>
            <person name="Chen J."/>
            <person name="Liu G."/>
            <person name="Yu Y."/>
            <person name="Song L."/>
            <person name="Wang X."/>
            <person name="Qu X."/>
        </authorList>
    </citation>
    <scope>NUCLEOTIDE SEQUENCE [LARGE SCALE GENOMIC DNA]</scope>
    <source>
        <strain evidence="3 4">170</strain>
    </source>
</reference>
<dbReference type="EMBL" id="CP003837">
    <property type="protein sequence ID" value="AGH46793.1"/>
    <property type="molecule type" value="Genomic_DNA"/>
</dbReference>
<dbReference type="PATRIC" id="fig|1129794.4.peg.4674"/>
<evidence type="ECO:0000259" key="2">
    <source>
        <dbReference type="Pfam" id="PF07589"/>
    </source>
</evidence>
<dbReference type="KEGG" id="gps:C427_4694"/>
<dbReference type="Proteomes" id="UP000011864">
    <property type="component" value="Chromosome"/>
</dbReference>
<accession>K7AXL7</accession>
<dbReference type="HOGENOM" id="CLU_1314436_0_0_6"/>
<gene>
    <name evidence="3" type="ORF">C427_4694</name>
</gene>
<feature type="domain" description="Ice-binding protein C-terminal" evidence="2">
    <location>
        <begin position="185"/>
        <end position="205"/>
    </location>
</feature>
<dbReference type="RefSeq" id="WP_007642348.1">
    <property type="nucleotide sequence ID" value="NC_020514.1"/>
</dbReference>
<dbReference type="AlphaFoldDB" id="K7AXL7"/>
<evidence type="ECO:0000256" key="1">
    <source>
        <dbReference type="SAM" id="SignalP"/>
    </source>
</evidence>
<keyword evidence="1" id="KW-0732">Signal</keyword>